<dbReference type="EMBL" id="HG722109">
    <property type="protein sequence ID" value="CDJ61522.1"/>
    <property type="molecule type" value="Genomic_DNA"/>
</dbReference>
<organism evidence="9 10">
    <name type="scientific">Eimeria maxima</name>
    <name type="common">Coccidian parasite</name>
    <dbReference type="NCBI Taxonomy" id="5804"/>
    <lineage>
        <taxon>Eukaryota</taxon>
        <taxon>Sar</taxon>
        <taxon>Alveolata</taxon>
        <taxon>Apicomplexa</taxon>
        <taxon>Conoidasida</taxon>
        <taxon>Coccidia</taxon>
        <taxon>Eucoccidiorida</taxon>
        <taxon>Eimeriorina</taxon>
        <taxon>Eimeriidae</taxon>
        <taxon>Eimeria</taxon>
    </lineage>
</organism>
<feature type="compositionally biased region" description="Basic and acidic residues" evidence="6">
    <location>
        <begin position="303"/>
        <end position="314"/>
    </location>
</feature>
<evidence type="ECO:0000256" key="2">
    <source>
        <dbReference type="ARBA" id="ARBA00022664"/>
    </source>
</evidence>
<keyword evidence="5" id="KW-0175">Coiled coil</keyword>
<dbReference type="InterPro" id="IPR013881">
    <property type="entry name" value="Pre-mRNA_splic_Prp3_dom"/>
</dbReference>
<sequence>MDPSNKSDPAAAAATPAAATPAAATPAAATPAAATPAAATTAAGAAEEQQKRRKTRWARDGPGETEGAAPAAAGGAAGAAAAAPSTGEAATASGGSPEAAGGGAAAAAGGTKGIKLPFSVQAAAAAAREALEKAKKAAQLQRQIQEQLRQQQAAAAAAAAAAVTAATVPSLAAAAAAGQTTAAATATGAITGTGAPAAAGAPTAGHYVRIEESMLSFQRQQQQREAAAAAATTAAAAAGDIKKEITPEEKLDAAAPDIARIWDKIDNLVEHPAPLIVQTTGNTIVNMYLTPKERKKLRRRKRQEREKEKQDKIRMGLMPPPPPKCKLSNLMRVLGDVAVADPSKTEKKVRQQMAERLEAHEKRNNDRKLTKAEKSNKNINKWRLKQQNNCSVAVFRIKSLANKRHLFKVDTNAKQFHVTGVCVIPPQPAWAVVVFEGSHKSIKRLRALMERRIKWAETELGTKPMTNEHYWETAQKFRDARLDY</sequence>
<dbReference type="PANTHER" id="PTHR14212">
    <property type="entry name" value="U4/U6-ASSOCIATED RNA SPLICING FACTOR-RELATED"/>
    <property type="match status" value="1"/>
</dbReference>
<reference evidence="9" key="2">
    <citation type="submission" date="2013-10" db="EMBL/GenBank/DDBJ databases">
        <authorList>
            <person name="Aslett M."/>
        </authorList>
    </citation>
    <scope>NUCLEOTIDE SEQUENCE [LARGE SCALE GENOMIC DNA]</scope>
    <source>
        <strain evidence="9">Weybridge</strain>
    </source>
</reference>
<dbReference type="GeneID" id="25338168"/>
<dbReference type="AlphaFoldDB" id="U6MBG6"/>
<feature type="region of interest" description="Disordered" evidence="6">
    <location>
        <begin position="353"/>
        <end position="375"/>
    </location>
</feature>
<feature type="compositionally biased region" description="Low complexity" evidence="6">
    <location>
        <begin position="65"/>
        <end position="107"/>
    </location>
</feature>
<dbReference type="CDD" id="cd24162">
    <property type="entry name" value="Prp3_C"/>
    <property type="match status" value="1"/>
</dbReference>
<evidence type="ECO:0000259" key="8">
    <source>
        <dbReference type="Pfam" id="PF08572"/>
    </source>
</evidence>
<dbReference type="PANTHER" id="PTHR14212:SF0">
    <property type="entry name" value="U4_U6 SMALL NUCLEAR RIBONUCLEOPROTEIN PRP3"/>
    <property type="match status" value="1"/>
</dbReference>
<feature type="compositionally biased region" description="Basic residues" evidence="6">
    <location>
        <begin position="293"/>
        <end position="302"/>
    </location>
</feature>
<dbReference type="VEuPathDB" id="ToxoDB:EMWEY_00041820"/>
<reference evidence="9" key="1">
    <citation type="submission" date="2013-10" db="EMBL/GenBank/DDBJ databases">
        <title>Genomic analysis of the causative agents of coccidiosis in chickens.</title>
        <authorList>
            <person name="Reid A.J."/>
            <person name="Blake D."/>
            <person name="Billington K."/>
            <person name="Browne H."/>
            <person name="Dunn M."/>
            <person name="Hung S."/>
            <person name="Kawahara F."/>
            <person name="Miranda-Saavedra D."/>
            <person name="Mourier T."/>
            <person name="Nagra H."/>
            <person name="Otto T.D."/>
            <person name="Rawlings N."/>
            <person name="Sanchez A."/>
            <person name="Sanders M."/>
            <person name="Subramaniam C."/>
            <person name="Tay Y."/>
            <person name="Dear P."/>
            <person name="Doerig C."/>
            <person name="Gruber A."/>
            <person name="Parkinson J."/>
            <person name="Shirley M."/>
            <person name="Wan K.L."/>
            <person name="Berriman M."/>
            <person name="Tomley F."/>
            <person name="Pain A."/>
        </authorList>
    </citation>
    <scope>NUCLEOTIDE SEQUENCE [LARGE SCALE GENOMIC DNA]</scope>
    <source>
        <strain evidence="9">Weybridge</strain>
    </source>
</reference>
<feature type="domain" description="Small nuclear ribonucleoprotein Prp3 C-terminal" evidence="7">
    <location>
        <begin position="393"/>
        <end position="462"/>
    </location>
</feature>
<evidence type="ECO:0000313" key="9">
    <source>
        <dbReference type="EMBL" id="CDJ61522.1"/>
    </source>
</evidence>
<evidence type="ECO:0000259" key="7">
    <source>
        <dbReference type="Pfam" id="PF06544"/>
    </source>
</evidence>
<evidence type="ECO:0000256" key="5">
    <source>
        <dbReference type="SAM" id="Coils"/>
    </source>
</evidence>
<feature type="coiled-coil region" evidence="5">
    <location>
        <begin position="123"/>
        <end position="157"/>
    </location>
</feature>
<keyword evidence="9" id="KW-0687">Ribonucleoprotein</keyword>
<keyword evidence="10" id="KW-1185">Reference proteome</keyword>
<dbReference type="InterPro" id="IPR010541">
    <property type="entry name" value="Prp3_C"/>
</dbReference>
<feature type="compositionally biased region" description="Low complexity" evidence="6">
    <location>
        <begin position="9"/>
        <end position="46"/>
    </location>
</feature>
<dbReference type="GO" id="GO:0000398">
    <property type="term" value="P:mRNA splicing, via spliceosome"/>
    <property type="evidence" value="ECO:0007669"/>
    <property type="project" value="InterPro"/>
</dbReference>
<comment type="subcellular location">
    <subcellularLocation>
        <location evidence="1">Nucleus</location>
    </subcellularLocation>
</comment>
<evidence type="ECO:0000256" key="3">
    <source>
        <dbReference type="ARBA" id="ARBA00023187"/>
    </source>
</evidence>
<dbReference type="Pfam" id="PF08572">
    <property type="entry name" value="PRP3"/>
    <property type="match status" value="1"/>
</dbReference>
<gene>
    <name evidence="9" type="ORF">EMWEY_00041820</name>
</gene>
<dbReference type="GO" id="GO:0046540">
    <property type="term" value="C:U4/U6 x U5 tri-snRNP complex"/>
    <property type="evidence" value="ECO:0007669"/>
    <property type="project" value="InterPro"/>
</dbReference>
<dbReference type="Pfam" id="PF06544">
    <property type="entry name" value="Prp3_C"/>
    <property type="match status" value="1"/>
</dbReference>
<dbReference type="RefSeq" id="XP_013338172.1">
    <property type="nucleotide sequence ID" value="XM_013482718.1"/>
</dbReference>
<dbReference type="Proteomes" id="UP000030763">
    <property type="component" value="Unassembled WGS sequence"/>
</dbReference>
<protein>
    <submittedName>
        <fullName evidence="9">U4/U6 small nuclear ribonucleoprotein, putative</fullName>
    </submittedName>
</protein>
<evidence type="ECO:0000313" key="10">
    <source>
        <dbReference type="Proteomes" id="UP000030763"/>
    </source>
</evidence>
<dbReference type="OMA" id="QAMQPKF"/>
<evidence type="ECO:0000256" key="4">
    <source>
        <dbReference type="ARBA" id="ARBA00023242"/>
    </source>
</evidence>
<dbReference type="InterPro" id="IPR027104">
    <property type="entry name" value="Prp3"/>
</dbReference>
<evidence type="ECO:0000256" key="1">
    <source>
        <dbReference type="ARBA" id="ARBA00004123"/>
    </source>
</evidence>
<dbReference type="OrthoDB" id="354636at2759"/>
<feature type="region of interest" description="Disordered" evidence="6">
    <location>
        <begin position="1"/>
        <end position="107"/>
    </location>
</feature>
<accession>U6MBG6</accession>
<keyword evidence="4" id="KW-0539">Nucleus</keyword>
<feature type="domain" description="Pre-mRNA-splicing factor 3" evidence="8">
    <location>
        <begin position="135"/>
        <end position="370"/>
    </location>
</feature>
<proteinExistence type="predicted"/>
<name>U6MBG6_EIMMA</name>
<keyword evidence="2" id="KW-0507">mRNA processing</keyword>
<feature type="region of interest" description="Disordered" evidence="6">
    <location>
        <begin position="293"/>
        <end position="322"/>
    </location>
</feature>
<keyword evidence="3" id="KW-0508">mRNA splicing</keyword>
<evidence type="ECO:0000256" key="6">
    <source>
        <dbReference type="SAM" id="MobiDB-lite"/>
    </source>
</evidence>